<name>A0A239DE24_9BACT</name>
<feature type="short sequence motif" description="Histidine triad motif" evidence="4">
    <location>
        <begin position="147"/>
        <end position="151"/>
    </location>
</feature>
<dbReference type="InterPro" id="IPR039383">
    <property type="entry name" value="FHIT"/>
</dbReference>
<dbReference type="Gene3D" id="3.30.428.10">
    <property type="entry name" value="HIT-like"/>
    <property type="match status" value="1"/>
</dbReference>
<dbReference type="GO" id="GO:0016779">
    <property type="term" value="F:nucleotidyltransferase activity"/>
    <property type="evidence" value="ECO:0007669"/>
    <property type="project" value="UniProtKB-KW"/>
</dbReference>
<dbReference type="InterPro" id="IPR011146">
    <property type="entry name" value="HIT-like"/>
</dbReference>
<dbReference type="AlphaFoldDB" id="A0A239DE24"/>
<dbReference type="CDD" id="cd01275">
    <property type="entry name" value="FHIT"/>
    <property type="match status" value="1"/>
</dbReference>
<dbReference type="PANTHER" id="PTHR42997:SF1">
    <property type="entry name" value="AP-4-A PHOSPHORYLASE"/>
    <property type="match status" value="1"/>
</dbReference>
<evidence type="ECO:0000313" key="6">
    <source>
        <dbReference type="EMBL" id="SNS30605.1"/>
    </source>
</evidence>
<evidence type="ECO:0000256" key="3">
    <source>
        <dbReference type="PIRSR" id="PIRSR639383-2"/>
    </source>
</evidence>
<keyword evidence="1" id="KW-0547">Nucleotide-binding</keyword>
<dbReference type="EMBL" id="FZOU01000001">
    <property type="protein sequence ID" value="SNS30605.1"/>
    <property type="molecule type" value="Genomic_DNA"/>
</dbReference>
<feature type="domain" description="HIT" evidence="5">
    <location>
        <begin position="54"/>
        <end position="162"/>
    </location>
</feature>
<dbReference type="OrthoDB" id="9784774at2"/>
<dbReference type="SUPFAM" id="SSF54197">
    <property type="entry name" value="HIT-like"/>
    <property type="match status" value="1"/>
</dbReference>
<dbReference type="GO" id="GO:0000166">
    <property type="term" value="F:nucleotide binding"/>
    <property type="evidence" value="ECO:0007669"/>
    <property type="project" value="UniProtKB-KW"/>
</dbReference>
<reference evidence="6 7" key="1">
    <citation type="submission" date="2017-06" db="EMBL/GenBank/DDBJ databases">
        <authorList>
            <person name="Kim H.J."/>
            <person name="Triplett B.A."/>
        </authorList>
    </citation>
    <scope>NUCLEOTIDE SEQUENCE [LARGE SCALE GENOMIC DNA]</scope>
    <source>
        <strain evidence="6 7">DSM 18704</strain>
    </source>
</reference>
<proteinExistence type="predicted"/>
<evidence type="ECO:0000256" key="2">
    <source>
        <dbReference type="PIRSR" id="PIRSR639383-1"/>
    </source>
</evidence>
<gene>
    <name evidence="6" type="ORF">SAMN05421770_101423</name>
</gene>
<evidence type="ECO:0000256" key="1">
    <source>
        <dbReference type="ARBA" id="ARBA00022741"/>
    </source>
</evidence>
<dbReference type="Pfam" id="PF01230">
    <property type="entry name" value="HIT"/>
    <property type="match status" value="1"/>
</dbReference>
<accession>A0A239DE24</accession>
<keyword evidence="7" id="KW-1185">Reference proteome</keyword>
<dbReference type="RefSeq" id="WP_089406721.1">
    <property type="nucleotide sequence ID" value="NZ_FZOU01000001.1"/>
</dbReference>
<sequence length="189" mass="21020">MDRLWTPWRYNYITGAKKSARKGVPEQLDAWPADQDKGCVFCNMIAAVDWNVANGMPVEEAEKAAGIVLRGRSVFVCLNAFPYGTGHVLVIPYQHLDTLAGLPAEAAHELIETAQRLERALREVYRPDGVNLGMNIGEAAGAGIAEHLHLHALPRWFGDTNFMTVTAETRVLPETLETTWQRLRANLNL</sequence>
<evidence type="ECO:0000256" key="4">
    <source>
        <dbReference type="PROSITE-ProRule" id="PRU00464"/>
    </source>
</evidence>
<evidence type="ECO:0000313" key="7">
    <source>
        <dbReference type="Proteomes" id="UP000198356"/>
    </source>
</evidence>
<evidence type="ECO:0000259" key="5">
    <source>
        <dbReference type="PROSITE" id="PS51084"/>
    </source>
</evidence>
<protein>
    <submittedName>
        <fullName evidence="6">ATP adenylyltransferase</fullName>
    </submittedName>
</protein>
<feature type="binding site" evidence="3">
    <location>
        <position position="79"/>
    </location>
    <ligand>
        <name>substrate</name>
    </ligand>
</feature>
<dbReference type="InterPro" id="IPR052908">
    <property type="entry name" value="AP-4-A_phosphorylase"/>
</dbReference>
<dbReference type="Proteomes" id="UP000198356">
    <property type="component" value="Unassembled WGS sequence"/>
</dbReference>
<feature type="binding site" evidence="3">
    <location>
        <position position="151"/>
    </location>
    <ligand>
        <name>substrate</name>
    </ligand>
</feature>
<dbReference type="InterPro" id="IPR036265">
    <property type="entry name" value="HIT-like_sf"/>
</dbReference>
<keyword evidence="6" id="KW-0548">Nucleotidyltransferase</keyword>
<keyword evidence="6" id="KW-0808">Transferase</keyword>
<dbReference type="PANTHER" id="PTHR42997">
    <property type="entry name" value="HIT FAMILY HYDROLASE"/>
    <property type="match status" value="1"/>
</dbReference>
<organism evidence="6 7">
    <name type="scientific">Granulicella rosea</name>
    <dbReference type="NCBI Taxonomy" id="474952"/>
    <lineage>
        <taxon>Bacteria</taxon>
        <taxon>Pseudomonadati</taxon>
        <taxon>Acidobacteriota</taxon>
        <taxon>Terriglobia</taxon>
        <taxon>Terriglobales</taxon>
        <taxon>Acidobacteriaceae</taxon>
        <taxon>Granulicella</taxon>
    </lineage>
</organism>
<feature type="active site" description="Tele-AMP-histidine intermediate" evidence="2">
    <location>
        <position position="149"/>
    </location>
</feature>
<dbReference type="PROSITE" id="PS51084">
    <property type="entry name" value="HIT_2"/>
    <property type="match status" value="1"/>
</dbReference>